<dbReference type="AlphaFoldDB" id="A0A0X3TXX6"/>
<comment type="caution">
    <text evidence="2">The sequence shown here is derived from an EMBL/GenBank/DDBJ whole genome shotgun (WGS) entry which is preliminary data.</text>
</comment>
<dbReference type="EMBL" id="LQBQ01000012">
    <property type="protein sequence ID" value="KUJ80575.1"/>
    <property type="molecule type" value="Genomic_DNA"/>
</dbReference>
<keyword evidence="1" id="KW-0732">Signal</keyword>
<gene>
    <name evidence="2" type="ORF">AVO45_05885</name>
</gene>
<organism evidence="2 3">
    <name type="scientific">Ruegeria marisrubri</name>
    <dbReference type="NCBI Taxonomy" id="1685379"/>
    <lineage>
        <taxon>Bacteria</taxon>
        <taxon>Pseudomonadati</taxon>
        <taxon>Pseudomonadota</taxon>
        <taxon>Alphaproteobacteria</taxon>
        <taxon>Rhodobacterales</taxon>
        <taxon>Roseobacteraceae</taxon>
        <taxon>Ruegeria</taxon>
    </lineage>
</organism>
<dbReference type="OrthoDB" id="7689766at2"/>
<dbReference type="STRING" id="1685379.AVO45_05885"/>
<keyword evidence="3" id="KW-1185">Reference proteome</keyword>
<reference evidence="2 3" key="1">
    <citation type="submission" date="2015-12" db="EMBL/GenBank/DDBJ databases">
        <authorList>
            <person name="Shamseldin A."/>
            <person name="Moawad H."/>
            <person name="Abd El-Rahim W.M."/>
            <person name="Sadowsky M.J."/>
        </authorList>
    </citation>
    <scope>NUCLEOTIDE SEQUENCE [LARGE SCALE GENOMIC DNA]</scope>
    <source>
        <strain evidence="2 3">ZGT118</strain>
    </source>
</reference>
<evidence type="ECO:0000313" key="3">
    <source>
        <dbReference type="Proteomes" id="UP000053791"/>
    </source>
</evidence>
<feature type="chain" id="PRO_5007054564" evidence="1">
    <location>
        <begin position="24"/>
        <end position="134"/>
    </location>
</feature>
<feature type="signal peptide" evidence="1">
    <location>
        <begin position="1"/>
        <end position="23"/>
    </location>
</feature>
<protein>
    <submittedName>
        <fullName evidence="2">Uncharacterized protein</fullName>
    </submittedName>
</protein>
<sequence length="134" mass="14333">MKRTMRVLALIATATSFVSMAGAAPNGFRAEAINSTDFEVIPRSRNDISGYWCAAADFARRKLGAGWTQPIYVLRGFGPSVTTGRKTAVQFTLDPGAAGLVPSDQGWIRSGLKPGDSMSVQRAQGFCEPVPVRP</sequence>
<evidence type="ECO:0000256" key="1">
    <source>
        <dbReference type="SAM" id="SignalP"/>
    </source>
</evidence>
<dbReference type="Proteomes" id="UP000053791">
    <property type="component" value="Unassembled WGS sequence"/>
</dbReference>
<name>A0A0X3TXX6_9RHOB</name>
<proteinExistence type="predicted"/>
<evidence type="ECO:0000313" key="2">
    <source>
        <dbReference type="EMBL" id="KUJ80575.1"/>
    </source>
</evidence>
<accession>A0A0X3TXX6</accession>